<dbReference type="Proteomes" id="UP000261660">
    <property type="component" value="Unplaced"/>
</dbReference>
<dbReference type="InterPro" id="IPR036140">
    <property type="entry name" value="PFN_sf"/>
</dbReference>
<keyword evidence="2" id="KW-1185">Reference proteome</keyword>
<sequence>MLDEWMEWMDKWMDEWMDEWVIGWMVTNTTTCLSLCQKEEIRKMAHDRKDFPINGAFLAGRKCRFLRDQMDADQIYCCTFKTAQADDGTSVNVCVGKTNQAFAKKDVGGGPLNERVYKIVSYLRASNM</sequence>
<dbReference type="Ensembl" id="ENSLBET00000003892.1">
    <property type="protein sequence ID" value="ENSLBEP00000003698.1"/>
    <property type="gene ID" value="ENSLBEG00000002866.1"/>
</dbReference>
<accession>A0A3Q3E9E9</accession>
<evidence type="ECO:0008006" key="3">
    <source>
        <dbReference type="Google" id="ProtNLM"/>
    </source>
</evidence>
<name>A0A3Q3E9E9_9LABR</name>
<dbReference type="InterPro" id="IPR048278">
    <property type="entry name" value="PFN"/>
</dbReference>
<reference evidence="1" key="2">
    <citation type="submission" date="2025-09" db="UniProtKB">
        <authorList>
            <consortium name="Ensembl"/>
        </authorList>
    </citation>
    <scope>IDENTIFICATION</scope>
</reference>
<dbReference type="Gene3D" id="3.30.450.30">
    <property type="entry name" value="Dynein light chain 2a, cytoplasmic"/>
    <property type="match status" value="1"/>
</dbReference>
<dbReference type="STRING" id="56723.ENSLBEP00000003698"/>
<protein>
    <recommendedName>
        <fullName evidence="3">Profilin</fullName>
    </recommendedName>
</protein>
<organism evidence="1 2">
    <name type="scientific">Labrus bergylta</name>
    <name type="common">ballan wrasse</name>
    <dbReference type="NCBI Taxonomy" id="56723"/>
    <lineage>
        <taxon>Eukaryota</taxon>
        <taxon>Metazoa</taxon>
        <taxon>Chordata</taxon>
        <taxon>Craniata</taxon>
        <taxon>Vertebrata</taxon>
        <taxon>Euteleostomi</taxon>
        <taxon>Actinopterygii</taxon>
        <taxon>Neopterygii</taxon>
        <taxon>Teleostei</taxon>
        <taxon>Neoteleostei</taxon>
        <taxon>Acanthomorphata</taxon>
        <taxon>Eupercaria</taxon>
        <taxon>Labriformes</taxon>
        <taxon>Labridae</taxon>
        <taxon>Labrus</taxon>
    </lineage>
</organism>
<dbReference type="GeneTree" id="ENSGT00940000172390"/>
<reference evidence="1" key="1">
    <citation type="submission" date="2025-08" db="UniProtKB">
        <authorList>
            <consortium name="Ensembl"/>
        </authorList>
    </citation>
    <scope>IDENTIFICATION</scope>
</reference>
<dbReference type="InParanoid" id="A0A3Q3E9E9"/>
<dbReference type="GO" id="GO:0003779">
    <property type="term" value="F:actin binding"/>
    <property type="evidence" value="ECO:0007669"/>
    <property type="project" value="InterPro"/>
</dbReference>
<dbReference type="AlphaFoldDB" id="A0A3Q3E9E9"/>
<proteinExistence type="predicted"/>
<dbReference type="SUPFAM" id="SSF55770">
    <property type="entry name" value="Profilin (actin-binding protein)"/>
    <property type="match status" value="1"/>
</dbReference>
<evidence type="ECO:0000313" key="1">
    <source>
        <dbReference type="Ensembl" id="ENSLBEP00000003698.1"/>
    </source>
</evidence>
<evidence type="ECO:0000313" key="2">
    <source>
        <dbReference type="Proteomes" id="UP000261660"/>
    </source>
</evidence>
<dbReference type="Pfam" id="PF00235">
    <property type="entry name" value="Profilin"/>
    <property type="match status" value="1"/>
</dbReference>